<reference evidence="3" key="1">
    <citation type="submission" date="2016-06" db="EMBL/GenBank/DDBJ databases">
        <title>Parallel loss of symbiosis genes in relatives of nitrogen-fixing non-legume Parasponia.</title>
        <authorList>
            <person name="Van Velzen R."/>
            <person name="Holmer R."/>
            <person name="Bu F."/>
            <person name="Rutten L."/>
            <person name="Van Zeijl A."/>
            <person name="Liu W."/>
            <person name="Santuari L."/>
            <person name="Cao Q."/>
            <person name="Sharma T."/>
            <person name="Shen D."/>
            <person name="Roswanjaya Y."/>
            <person name="Wardhani T."/>
            <person name="Kalhor M.S."/>
            <person name="Jansen J."/>
            <person name="Van den Hoogen J."/>
            <person name="Gungor B."/>
            <person name="Hartog M."/>
            <person name="Hontelez J."/>
            <person name="Verver J."/>
            <person name="Yang W.-C."/>
            <person name="Schijlen E."/>
            <person name="Repin R."/>
            <person name="Schilthuizen M."/>
            <person name="Schranz E."/>
            <person name="Heidstra R."/>
            <person name="Miyata K."/>
            <person name="Fedorova E."/>
            <person name="Kohlen W."/>
            <person name="Bisseling T."/>
            <person name="Smit S."/>
            <person name="Geurts R."/>
        </authorList>
    </citation>
    <scope>NUCLEOTIDE SEQUENCE [LARGE SCALE GENOMIC DNA]</scope>
    <source>
        <strain evidence="3">cv. RG33-2</strain>
    </source>
</reference>
<name>A0A2P5E326_TREOI</name>
<dbReference type="InParanoid" id="A0A2P5E326"/>
<keyword evidence="3" id="KW-1185">Reference proteome</keyword>
<accession>A0A2P5E326</accession>
<protein>
    <recommendedName>
        <fullName evidence="1">Tf2-1-like SH3-like domain-containing protein</fullName>
    </recommendedName>
</protein>
<evidence type="ECO:0000313" key="2">
    <source>
        <dbReference type="EMBL" id="PON79917.1"/>
    </source>
</evidence>
<dbReference type="Gene3D" id="3.30.420.10">
    <property type="entry name" value="Ribonuclease H-like superfamily/Ribonuclease H"/>
    <property type="match status" value="1"/>
</dbReference>
<comment type="caution">
    <text evidence="2">The sequence shown here is derived from an EMBL/GenBank/DDBJ whole genome shotgun (WGS) entry which is preliminary data.</text>
</comment>
<proteinExistence type="predicted"/>
<feature type="domain" description="Tf2-1-like SH3-like" evidence="1">
    <location>
        <begin position="124"/>
        <end position="160"/>
    </location>
</feature>
<evidence type="ECO:0000259" key="1">
    <source>
        <dbReference type="Pfam" id="PF24626"/>
    </source>
</evidence>
<dbReference type="PANTHER" id="PTHR45835:SF99">
    <property type="entry name" value="CHROMO DOMAIN-CONTAINING PROTEIN-RELATED"/>
    <property type="match status" value="1"/>
</dbReference>
<evidence type="ECO:0000313" key="3">
    <source>
        <dbReference type="Proteomes" id="UP000237000"/>
    </source>
</evidence>
<dbReference type="GO" id="GO:0003676">
    <property type="term" value="F:nucleic acid binding"/>
    <property type="evidence" value="ECO:0007669"/>
    <property type="project" value="InterPro"/>
</dbReference>
<dbReference type="InterPro" id="IPR056924">
    <property type="entry name" value="SH3_Tf2-1"/>
</dbReference>
<dbReference type="OrthoDB" id="1738613at2759"/>
<dbReference type="EMBL" id="JXTC01000232">
    <property type="protein sequence ID" value="PON79917.1"/>
    <property type="molecule type" value="Genomic_DNA"/>
</dbReference>
<gene>
    <name evidence="2" type="ORF">TorRG33x02_234590</name>
</gene>
<sequence length="241" mass="27318">MVPSGTLWFLRGHSGPFGDNMVPSGTLWSFRGQYGSFGNTLTAYGRILMLCELEEERADFLTAARSKYLPLIEFAYNNSYQASIEIPPYEALYGRKCRSPIHWDEMGEKKFLDPELVAPIKGIMRFGKKGKLSPRYIGPFEILDKVRDVAYRLALPPLLSNPPIPLPLPQRVPPGSKWQPLKHSVKTALAYKQHYACRAFRIDNILWALLRPAPTTVGLITNLIPSLPRRAQEIRRPKTVV</sequence>
<dbReference type="Pfam" id="PF24626">
    <property type="entry name" value="SH3_Tf2-1"/>
    <property type="match status" value="1"/>
</dbReference>
<organism evidence="2 3">
    <name type="scientific">Trema orientale</name>
    <name type="common">Charcoal tree</name>
    <name type="synonym">Celtis orientalis</name>
    <dbReference type="NCBI Taxonomy" id="63057"/>
    <lineage>
        <taxon>Eukaryota</taxon>
        <taxon>Viridiplantae</taxon>
        <taxon>Streptophyta</taxon>
        <taxon>Embryophyta</taxon>
        <taxon>Tracheophyta</taxon>
        <taxon>Spermatophyta</taxon>
        <taxon>Magnoliopsida</taxon>
        <taxon>eudicotyledons</taxon>
        <taxon>Gunneridae</taxon>
        <taxon>Pentapetalae</taxon>
        <taxon>rosids</taxon>
        <taxon>fabids</taxon>
        <taxon>Rosales</taxon>
        <taxon>Cannabaceae</taxon>
        <taxon>Trema</taxon>
    </lineage>
</organism>
<dbReference type="AlphaFoldDB" id="A0A2P5E326"/>
<dbReference type="InterPro" id="IPR036397">
    <property type="entry name" value="RNaseH_sf"/>
</dbReference>
<dbReference type="Proteomes" id="UP000237000">
    <property type="component" value="Unassembled WGS sequence"/>
</dbReference>
<dbReference type="PANTHER" id="PTHR45835">
    <property type="entry name" value="YALI0A06105P"/>
    <property type="match status" value="1"/>
</dbReference>